<reference evidence="1 2" key="1">
    <citation type="journal article" date="2015" name="Proc. Natl. Acad. Sci. U.S.A.">
        <title>The resurrection genome of Boea hygrometrica: A blueprint for survival of dehydration.</title>
        <authorList>
            <person name="Xiao L."/>
            <person name="Yang G."/>
            <person name="Zhang L."/>
            <person name="Yang X."/>
            <person name="Zhao S."/>
            <person name="Ji Z."/>
            <person name="Zhou Q."/>
            <person name="Hu M."/>
            <person name="Wang Y."/>
            <person name="Chen M."/>
            <person name="Xu Y."/>
            <person name="Jin H."/>
            <person name="Xiao X."/>
            <person name="Hu G."/>
            <person name="Bao F."/>
            <person name="Hu Y."/>
            <person name="Wan P."/>
            <person name="Li L."/>
            <person name="Deng X."/>
            <person name="Kuang T."/>
            <person name="Xiang C."/>
            <person name="Zhu J.K."/>
            <person name="Oliver M.J."/>
            <person name="He Y."/>
        </authorList>
    </citation>
    <scope>NUCLEOTIDE SEQUENCE [LARGE SCALE GENOMIC DNA]</scope>
    <source>
        <strain evidence="2">cv. XS01</strain>
    </source>
</reference>
<dbReference type="Proteomes" id="UP000250235">
    <property type="component" value="Unassembled WGS sequence"/>
</dbReference>
<keyword evidence="2" id="KW-1185">Reference proteome</keyword>
<dbReference type="AlphaFoldDB" id="A0A2Z7B418"/>
<proteinExistence type="predicted"/>
<protein>
    <submittedName>
        <fullName evidence="1">Uncharacterized protein</fullName>
    </submittedName>
</protein>
<gene>
    <name evidence="1" type="ORF">F511_18729</name>
</gene>
<accession>A0A2Z7B418</accession>
<organism evidence="1 2">
    <name type="scientific">Dorcoceras hygrometricum</name>
    <dbReference type="NCBI Taxonomy" id="472368"/>
    <lineage>
        <taxon>Eukaryota</taxon>
        <taxon>Viridiplantae</taxon>
        <taxon>Streptophyta</taxon>
        <taxon>Embryophyta</taxon>
        <taxon>Tracheophyta</taxon>
        <taxon>Spermatophyta</taxon>
        <taxon>Magnoliopsida</taxon>
        <taxon>eudicotyledons</taxon>
        <taxon>Gunneridae</taxon>
        <taxon>Pentapetalae</taxon>
        <taxon>asterids</taxon>
        <taxon>lamiids</taxon>
        <taxon>Lamiales</taxon>
        <taxon>Gesneriaceae</taxon>
        <taxon>Didymocarpoideae</taxon>
        <taxon>Trichosporeae</taxon>
        <taxon>Loxocarpinae</taxon>
        <taxon>Dorcoceras</taxon>
    </lineage>
</organism>
<sequence>MSLVILRNKLSTASLLVHSLTAVTGFFDDWILCAWLHLFATSAFLASGFPATGYAKHCSSRLDEQIKRCRINLFKRHRLLCILDWLIISLKLSSGCTVAACWSLPSQSPSAESLARKQNAVLATGYVFLYDVALSLASGSSIDWINITL</sequence>
<name>A0A2Z7B418_9LAMI</name>
<evidence type="ECO:0000313" key="1">
    <source>
        <dbReference type="EMBL" id="KZV28287.1"/>
    </source>
</evidence>
<evidence type="ECO:0000313" key="2">
    <source>
        <dbReference type="Proteomes" id="UP000250235"/>
    </source>
</evidence>
<dbReference type="EMBL" id="KV010155">
    <property type="protein sequence ID" value="KZV28287.1"/>
    <property type="molecule type" value="Genomic_DNA"/>
</dbReference>